<feature type="region of interest" description="Disordered" evidence="1">
    <location>
        <begin position="1"/>
        <end position="24"/>
    </location>
</feature>
<keyword evidence="2" id="KW-1133">Transmembrane helix</keyword>
<reference evidence="3 4" key="1">
    <citation type="journal article" date="2016" name="Nat. Commun.">
        <title>Extremotolerant tardigrade genome and improved radiotolerance of human cultured cells by tardigrade-unique protein.</title>
        <authorList>
            <person name="Hashimoto T."/>
            <person name="Horikawa D.D."/>
            <person name="Saito Y."/>
            <person name="Kuwahara H."/>
            <person name="Kozuka-Hata H."/>
            <person name="Shin-I T."/>
            <person name="Minakuchi Y."/>
            <person name="Ohishi K."/>
            <person name="Motoyama A."/>
            <person name="Aizu T."/>
            <person name="Enomoto A."/>
            <person name="Kondo K."/>
            <person name="Tanaka S."/>
            <person name="Hara Y."/>
            <person name="Koshikawa S."/>
            <person name="Sagara H."/>
            <person name="Miura T."/>
            <person name="Yokobori S."/>
            <person name="Miyagawa K."/>
            <person name="Suzuki Y."/>
            <person name="Kubo T."/>
            <person name="Oyama M."/>
            <person name="Kohara Y."/>
            <person name="Fujiyama A."/>
            <person name="Arakawa K."/>
            <person name="Katayama T."/>
            <person name="Toyoda A."/>
            <person name="Kunieda T."/>
        </authorList>
    </citation>
    <scope>NUCLEOTIDE SEQUENCE [LARGE SCALE GENOMIC DNA]</scope>
    <source>
        <strain evidence="3 4">YOKOZUNA-1</strain>
    </source>
</reference>
<feature type="transmembrane region" description="Helical" evidence="2">
    <location>
        <begin position="42"/>
        <end position="61"/>
    </location>
</feature>
<dbReference type="EMBL" id="BDGG01000002">
    <property type="protein sequence ID" value="GAU91720.1"/>
    <property type="molecule type" value="Genomic_DNA"/>
</dbReference>
<keyword evidence="2" id="KW-0472">Membrane</keyword>
<proteinExistence type="predicted"/>
<dbReference type="AlphaFoldDB" id="A0A1D1UT83"/>
<evidence type="ECO:0000256" key="2">
    <source>
        <dbReference type="SAM" id="Phobius"/>
    </source>
</evidence>
<gene>
    <name evidence="3" type="primary">RvY_03925-1</name>
    <name evidence="3" type="synonym">RvY_03925.1</name>
    <name evidence="3" type="ORF">RvY_03925</name>
</gene>
<comment type="caution">
    <text evidence="3">The sequence shown here is derived from an EMBL/GenBank/DDBJ whole genome shotgun (WGS) entry which is preliminary data.</text>
</comment>
<protein>
    <submittedName>
        <fullName evidence="3">Uncharacterized protein</fullName>
    </submittedName>
</protein>
<organism evidence="3 4">
    <name type="scientific">Ramazzottius varieornatus</name>
    <name type="common">Water bear</name>
    <name type="synonym">Tardigrade</name>
    <dbReference type="NCBI Taxonomy" id="947166"/>
    <lineage>
        <taxon>Eukaryota</taxon>
        <taxon>Metazoa</taxon>
        <taxon>Ecdysozoa</taxon>
        <taxon>Tardigrada</taxon>
        <taxon>Eutardigrada</taxon>
        <taxon>Parachela</taxon>
        <taxon>Hypsibioidea</taxon>
        <taxon>Ramazzottiidae</taxon>
        <taxon>Ramazzottius</taxon>
    </lineage>
</organism>
<evidence type="ECO:0000313" key="3">
    <source>
        <dbReference type="EMBL" id="GAU91720.1"/>
    </source>
</evidence>
<sequence length="65" mass="6993">MVTSNLSAAECQDSLSEEEGLEGPLSAGRMDDALLNMGWHNLVSPALGSPGYFLVLLLLSLRTWD</sequence>
<keyword evidence="2" id="KW-0812">Transmembrane</keyword>
<name>A0A1D1UT83_RAMVA</name>
<evidence type="ECO:0000256" key="1">
    <source>
        <dbReference type="SAM" id="MobiDB-lite"/>
    </source>
</evidence>
<evidence type="ECO:0000313" key="4">
    <source>
        <dbReference type="Proteomes" id="UP000186922"/>
    </source>
</evidence>
<dbReference type="Proteomes" id="UP000186922">
    <property type="component" value="Unassembled WGS sequence"/>
</dbReference>
<accession>A0A1D1UT83</accession>
<keyword evidence="4" id="KW-1185">Reference proteome</keyword>